<dbReference type="PANTHER" id="PTHR45088">
    <property type="entry name" value="OSJNBA0022H21.17 PROTEIN"/>
    <property type="match status" value="1"/>
</dbReference>
<protein>
    <submittedName>
        <fullName evidence="2">Tetratricopeptide repeat protein</fullName>
    </submittedName>
</protein>
<accession>A0ABU5JLT5</accession>
<dbReference type="InterPro" id="IPR053301">
    <property type="entry name" value="F-box_motif"/>
</dbReference>
<evidence type="ECO:0000313" key="3">
    <source>
        <dbReference type="Proteomes" id="UP001290101"/>
    </source>
</evidence>
<organism evidence="2 3">
    <name type="scientific">Micromonospora sicca</name>
    <dbReference type="NCBI Taxonomy" id="2202420"/>
    <lineage>
        <taxon>Bacteria</taxon>
        <taxon>Bacillati</taxon>
        <taxon>Actinomycetota</taxon>
        <taxon>Actinomycetes</taxon>
        <taxon>Micromonosporales</taxon>
        <taxon>Micromonosporaceae</taxon>
        <taxon>Micromonospora</taxon>
    </lineage>
</organism>
<dbReference type="Proteomes" id="UP001290101">
    <property type="component" value="Unassembled WGS sequence"/>
</dbReference>
<dbReference type="Gene3D" id="1.25.40.10">
    <property type="entry name" value="Tetratricopeptide repeat domain"/>
    <property type="match status" value="1"/>
</dbReference>
<evidence type="ECO:0000313" key="2">
    <source>
        <dbReference type="EMBL" id="MDZ5493575.1"/>
    </source>
</evidence>
<proteinExistence type="predicted"/>
<dbReference type="RefSeq" id="WP_322443153.1">
    <property type="nucleotide sequence ID" value="NZ_JAXOTQ010000049.1"/>
</dbReference>
<dbReference type="PANTHER" id="PTHR45088:SF1">
    <property type="entry name" value="OS04G0476000 PROTEIN"/>
    <property type="match status" value="1"/>
</dbReference>
<keyword evidence="3" id="KW-1185">Reference proteome</keyword>
<dbReference type="SUPFAM" id="SSF81901">
    <property type="entry name" value="HCP-like"/>
    <property type="match status" value="1"/>
</dbReference>
<sequence length="426" mass="46139">MALFKRNKSQSPSTPAAPPPPAAPAVDWANIENIRGEWPRAGLDPATDLQRYQQALSLYERDDYASMMQCATLFATALAHSLYGPGILKGDELPETVHKTLYTSLCAPPDGRTFADSAQKAARLAMTIMRENGWQPPSFGGTMTHFERMMMDKGNYMLLSTAIAPPNQPWAGDLKAFFSVAPQPTISALPDAEADRGGEMIDRLYDTIQESRAGDTASSLYVDGMALTGQGDYEGALAKYSEAAKLGSVDAMASAGDLSKDLGRQEDANFWYESAANAGHPVGMYNTAIVAIQRGDSASAKQWFQRSAEAGNPEGYAALTQLADEAGDEAAEFHWSRLGAEAGQLFCMGRHGLLLARGANRDVPTMRRARDFLEQAADRGHLDSASLAINLNHQLGDQARAQRYVTMVVQSGDADAIDRLRRYGFL</sequence>
<feature type="region of interest" description="Disordered" evidence="1">
    <location>
        <begin position="1"/>
        <end position="23"/>
    </location>
</feature>
<dbReference type="EMBL" id="JAXOTQ010000049">
    <property type="protein sequence ID" value="MDZ5493575.1"/>
    <property type="molecule type" value="Genomic_DNA"/>
</dbReference>
<dbReference type="InterPro" id="IPR011990">
    <property type="entry name" value="TPR-like_helical_dom_sf"/>
</dbReference>
<evidence type="ECO:0000256" key="1">
    <source>
        <dbReference type="SAM" id="MobiDB-lite"/>
    </source>
</evidence>
<comment type="caution">
    <text evidence="2">The sequence shown here is derived from an EMBL/GenBank/DDBJ whole genome shotgun (WGS) entry which is preliminary data.</text>
</comment>
<name>A0ABU5JLT5_9ACTN</name>
<reference evidence="2 3" key="1">
    <citation type="submission" date="2023-12" db="EMBL/GenBank/DDBJ databases">
        <title>Micromonospora sp. nov., isolated from Atacama Desert.</title>
        <authorList>
            <person name="Carro L."/>
            <person name="Golinska P."/>
            <person name="Klenk H.-P."/>
            <person name="Goodfellow M."/>
        </authorList>
    </citation>
    <scope>NUCLEOTIDE SEQUENCE [LARGE SCALE GENOMIC DNA]</scope>
    <source>
        <strain evidence="2 3">4G53</strain>
    </source>
</reference>
<gene>
    <name evidence="2" type="ORF">U2F25_29605</name>
</gene>